<keyword evidence="3" id="KW-1185">Reference proteome</keyword>
<dbReference type="EMBL" id="JACHMB010000001">
    <property type="protein sequence ID" value="MBB5773800.1"/>
    <property type="molecule type" value="Genomic_DNA"/>
</dbReference>
<sequence length="184" mass="20492">MSQLQMRVSDEDRERTAQQLQHAFSEGRLTQLELEDRLEIALTARTYGELLGLIDDLPVDQPQVDDVVELESKNGHIKRAGDWAVPRRLRVVSKYGSVELDLSEAVITHPVVDIELDLAYGSAKITLPDGGVANVDAFHSDWGQVHTGDVPGRPRAGAVHVVISGRTKYGSLTVRHPRKRWLSR</sequence>
<organism evidence="2 3">
    <name type="scientific">Nonomuraea jabiensis</name>
    <dbReference type="NCBI Taxonomy" id="882448"/>
    <lineage>
        <taxon>Bacteria</taxon>
        <taxon>Bacillati</taxon>
        <taxon>Actinomycetota</taxon>
        <taxon>Actinomycetes</taxon>
        <taxon>Streptosporangiales</taxon>
        <taxon>Streptosporangiaceae</taxon>
        <taxon>Nonomuraea</taxon>
    </lineage>
</organism>
<proteinExistence type="predicted"/>
<accession>A0A7W9L7U0</accession>
<gene>
    <name evidence="2" type="ORF">HD596_000556</name>
</gene>
<dbReference type="InterPro" id="IPR012551">
    <property type="entry name" value="DUF1707_SHOCT-like"/>
</dbReference>
<evidence type="ECO:0000313" key="3">
    <source>
        <dbReference type="Proteomes" id="UP000579153"/>
    </source>
</evidence>
<reference evidence="2 3" key="1">
    <citation type="submission" date="2020-08" db="EMBL/GenBank/DDBJ databases">
        <title>Sequencing the genomes of 1000 actinobacteria strains.</title>
        <authorList>
            <person name="Klenk H.-P."/>
        </authorList>
    </citation>
    <scope>NUCLEOTIDE SEQUENCE [LARGE SCALE GENOMIC DNA]</scope>
    <source>
        <strain evidence="2 3">DSM 45507</strain>
    </source>
</reference>
<dbReference type="Pfam" id="PF08044">
    <property type="entry name" value="DUF1707"/>
    <property type="match status" value="1"/>
</dbReference>
<name>A0A7W9L7U0_9ACTN</name>
<dbReference type="PANTHER" id="PTHR40763:SF5">
    <property type="entry name" value="MEMBRANE PROTEIN"/>
    <property type="match status" value="1"/>
</dbReference>
<comment type="caution">
    <text evidence="2">The sequence shown here is derived from an EMBL/GenBank/DDBJ whole genome shotgun (WGS) entry which is preliminary data.</text>
</comment>
<evidence type="ECO:0000259" key="1">
    <source>
        <dbReference type="Pfam" id="PF08044"/>
    </source>
</evidence>
<dbReference type="AlphaFoldDB" id="A0A7W9L7U0"/>
<dbReference type="PANTHER" id="PTHR40763">
    <property type="entry name" value="MEMBRANE PROTEIN-RELATED"/>
    <property type="match status" value="1"/>
</dbReference>
<evidence type="ECO:0000313" key="2">
    <source>
        <dbReference type="EMBL" id="MBB5773800.1"/>
    </source>
</evidence>
<feature type="domain" description="DUF1707" evidence="1">
    <location>
        <begin position="6"/>
        <end position="58"/>
    </location>
</feature>
<protein>
    <recommendedName>
        <fullName evidence="1">DUF1707 domain-containing protein</fullName>
    </recommendedName>
</protein>
<dbReference type="RefSeq" id="WP_246554079.1">
    <property type="nucleotide sequence ID" value="NZ_JACHMB010000001.1"/>
</dbReference>
<dbReference type="Proteomes" id="UP000579153">
    <property type="component" value="Unassembled WGS sequence"/>
</dbReference>